<proteinExistence type="predicted"/>
<name>A0A835R231_VANPL</name>
<organism evidence="1 2">
    <name type="scientific">Vanilla planifolia</name>
    <name type="common">Vanilla</name>
    <dbReference type="NCBI Taxonomy" id="51239"/>
    <lineage>
        <taxon>Eukaryota</taxon>
        <taxon>Viridiplantae</taxon>
        <taxon>Streptophyta</taxon>
        <taxon>Embryophyta</taxon>
        <taxon>Tracheophyta</taxon>
        <taxon>Spermatophyta</taxon>
        <taxon>Magnoliopsida</taxon>
        <taxon>Liliopsida</taxon>
        <taxon>Asparagales</taxon>
        <taxon>Orchidaceae</taxon>
        <taxon>Vanilloideae</taxon>
        <taxon>Vanilleae</taxon>
        <taxon>Vanilla</taxon>
    </lineage>
</organism>
<accession>A0A835R231</accession>
<dbReference type="AlphaFoldDB" id="A0A835R231"/>
<comment type="caution">
    <text evidence="1">The sequence shown here is derived from an EMBL/GenBank/DDBJ whole genome shotgun (WGS) entry which is preliminary data.</text>
</comment>
<sequence>MEPCTKGWISDTFLCVEACYPRKVGDPSKGGDLSKGRPQALKIPVAELLLDKVLILSVLRVRTKIAASMVFNREEGRLSKKRRRL</sequence>
<protein>
    <submittedName>
        <fullName evidence="1">Uncharacterized protein</fullName>
    </submittedName>
</protein>
<dbReference type="Proteomes" id="UP000636800">
    <property type="component" value="Chromosome 5"/>
</dbReference>
<evidence type="ECO:0000313" key="2">
    <source>
        <dbReference type="Proteomes" id="UP000636800"/>
    </source>
</evidence>
<dbReference type="OrthoDB" id="205569at2759"/>
<gene>
    <name evidence="1" type="ORF">HPP92_012179</name>
</gene>
<reference evidence="1 2" key="1">
    <citation type="journal article" date="2020" name="Nat. Food">
        <title>A phased Vanilla planifolia genome enables genetic improvement of flavour and production.</title>
        <authorList>
            <person name="Hasing T."/>
            <person name="Tang H."/>
            <person name="Brym M."/>
            <person name="Khazi F."/>
            <person name="Huang T."/>
            <person name="Chambers A.H."/>
        </authorList>
    </citation>
    <scope>NUCLEOTIDE SEQUENCE [LARGE SCALE GENOMIC DNA]</scope>
    <source>
        <tissue evidence="1">Leaf</tissue>
    </source>
</reference>
<evidence type="ECO:0000313" key="1">
    <source>
        <dbReference type="EMBL" id="KAG0481321.1"/>
    </source>
</evidence>
<keyword evidence="2" id="KW-1185">Reference proteome</keyword>
<dbReference type="EMBL" id="JADCNL010000005">
    <property type="protein sequence ID" value="KAG0481321.1"/>
    <property type="molecule type" value="Genomic_DNA"/>
</dbReference>